<evidence type="ECO:0000313" key="2">
    <source>
        <dbReference type="Proteomes" id="UP000244197"/>
    </source>
</evidence>
<accession>A0A2T5EWW1</accession>
<gene>
    <name evidence="1" type="ORF">CWO07_09140</name>
</gene>
<name>A0A2T5EWW1_VIBSP</name>
<dbReference type="Proteomes" id="UP000244197">
    <property type="component" value="Unassembled WGS sequence"/>
</dbReference>
<organism evidence="1 2">
    <name type="scientific">Vibrio splendidus</name>
    <dbReference type="NCBI Taxonomy" id="29497"/>
    <lineage>
        <taxon>Bacteria</taxon>
        <taxon>Pseudomonadati</taxon>
        <taxon>Pseudomonadota</taxon>
        <taxon>Gammaproteobacteria</taxon>
        <taxon>Vibrionales</taxon>
        <taxon>Vibrionaceae</taxon>
        <taxon>Vibrio</taxon>
    </lineage>
</organism>
<reference evidence="1 2" key="1">
    <citation type="submission" date="2017-11" db="EMBL/GenBank/DDBJ databases">
        <title>Population delineation of vibrios coincides with oyster pathogenicity.</title>
        <authorList>
            <person name="Bruto M."/>
            <person name="Labreuche Y."/>
            <person name="James A."/>
            <person name="Piel D."/>
            <person name="Chenivesse S."/>
            <person name="Petton B."/>
            <person name="Polz M.F."/>
            <person name="Le Roux F."/>
        </authorList>
    </citation>
    <scope>NUCLEOTIDE SEQUENCE [LARGE SCALE GENOMIC DNA]</scope>
    <source>
        <strain evidence="1 2">FF_144</strain>
    </source>
</reference>
<evidence type="ECO:0008006" key="3">
    <source>
        <dbReference type="Google" id="ProtNLM"/>
    </source>
</evidence>
<evidence type="ECO:0000313" key="1">
    <source>
        <dbReference type="EMBL" id="PTP36304.1"/>
    </source>
</evidence>
<dbReference type="EMBL" id="PIFK01000015">
    <property type="protein sequence ID" value="PTP36304.1"/>
    <property type="molecule type" value="Genomic_DNA"/>
</dbReference>
<dbReference type="InterPro" id="IPR027417">
    <property type="entry name" value="P-loop_NTPase"/>
</dbReference>
<proteinExistence type="predicted"/>
<dbReference type="SUPFAM" id="SSF52540">
    <property type="entry name" value="P-loop containing nucleoside triphosphate hydrolases"/>
    <property type="match status" value="1"/>
</dbReference>
<dbReference type="Gene3D" id="3.40.50.300">
    <property type="entry name" value="P-loop containing nucleotide triphosphate hydrolases"/>
    <property type="match status" value="1"/>
</dbReference>
<dbReference type="RefSeq" id="WP_108187601.1">
    <property type="nucleotide sequence ID" value="NZ_PIFK01000015.1"/>
</dbReference>
<sequence>MIYKVIKNPPKKLVDIYVGKRSTIPQTLMNQDITRVVRSGVKALGEVIDIHRAKDNDINSVYFPFSCDFAEKIALICIKRNVLIIDSDTDKRLVSQSKELPKLAYLLSVYKEFPSSKEIEALVYAAVKSIITPLQRNQAISLVADELNKHEKEIKSIINLSPCPVEEAVQETVSIETSYPFDPLKPMRFGAFDEYNRGVFIVRAGTGTGKTYHAIRMCMREKRKGRKTALISNLISVVRQHKPKNVKLALYDDEMHEIEEADHFSLTINAIVNDFHYYKLKQTDTIIFDECEKVLQALYDPNVTYIPLNQKLTIRSRIGELLEDRKKKLIFMDADASDKVTSTFVNEYRKNIADITIVNFPTTLYQNIEAHVEELVEVTETLISKKLLDSKSQFIACDSRRMIERLLSESGYKDKSGYACIKSALKSGILVVHSQVKSFKEQADFLKNPNEEIAKYRTVIVSPSLREGFDIKTPFCDEVMVLSNNVLQPLQLIQLARRLRKASKIRFAVSHKVNMWFDITDLGVDQKENETIDDRLEREFLKREALLKFDQPLALKETLKALGFNVIVHPISLSALHSEKTPTIKEEEQESIPKARVLKDSEYYQLKTSSALTVTDRFALQRWEIAKTLDIPVKDVIKEVVEFYHMFDIEAAKLLLQVTHGVKETHPAYKLVSIASALQLSELTTDTTFEILNSVDKKSLFKSIIINKENFINCFDKRHQNMLMKMDIKDKDKPNTATTRLNILLKILGIEHGTPIGNTKNKRVPYYFHPLAKRALSKQDD</sequence>
<comment type="caution">
    <text evidence="1">The sequence shown here is derived from an EMBL/GenBank/DDBJ whole genome shotgun (WGS) entry which is preliminary data.</text>
</comment>
<protein>
    <recommendedName>
        <fullName evidence="3">Replication origin-binding protein domain-containing protein</fullName>
    </recommendedName>
</protein>
<dbReference type="AlphaFoldDB" id="A0A2T5EWW1"/>